<reference evidence="2" key="1">
    <citation type="journal article" date="2020" name="Stud. Mycol.">
        <title>101 Dothideomycetes genomes: a test case for predicting lifestyles and emergence of pathogens.</title>
        <authorList>
            <person name="Haridas S."/>
            <person name="Albert R."/>
            <person name="Binder M."/>
            <person name="Bloem J."/>
            <person name="Labutti K."/>
            <person name="Salamov A."/>
            <person name="Andreopoulos B."/>
            <person name="Baker S."/>
            <person name="Barry K."/>
            <person name="Bills G."/>
            <person name="Bluhm B."/>
            <person name="Cannon C."/>
            <person name="Castanera R."/>
            <person name="Culley D."/>
            <person name="Daum C."/>
            <person name="Ezra D."/>
            <person name="Gonzalez J."/>
            <person name="Henrissat B."/>
            <person name="Kuo A."/>
            <person name="Liang C."/>
            <person name="Lipzen A."/>
            <person name="Lutzoni F."/>
            <person name="Magnuson J."/>
            <person name="Mondo S."/>
            <person name="Nolan M."/>
            <person name="Ohm R."/>
            <person name="Pangilinan J."/>
            <person name="Park H.-J."/>
            <person name="Ramirez L."/>
            <person name="Alfaro M."/>
            <person name="Sun H."/>
            <person name="Tritt A."/>
            <person name="Yoshinaga Y."/>
            <person name="Zwiers L.-H."/>
            <person name="Turgeon B."/>
            <person name="Goodwin S."/>
            <person name="Spatafora J."/>
            <person name="Crous P."/>
            <person name="Grigoriev I."/>
        </authorList>
    </citation>
    <scope>NUCLEOTIDE SEQUENCE</scope>
    <source>
        <strain evidence="2">CBS 110217</strain>
    </source>
</reference>
<keyword evidence="3" id="KW-1185">Reference proteome</keyword>
<organism evidence="2 3">
    <name type="scientific">Setomelanomma holmii</name>
    <dbReference type="NCBI Taxonomy" id="210430"/>
    <lineage>
        <taxon>Eukaryota</taxon>
        <taxon>Fungi</taxon>
        <taxon>Dikarya</taxon>
        <taxon>Ascomycota</taxon>
        <taxon>Pezizomycotina</taxon>
        <taxon>Dothideomycetes</taxon>
        <taxon>Pleosporomycetidae</taxon>
        <taxon>Pleosporales</taxon>
        <taxon>Pleosporineae</taxon>
        <taxon>Phaeosphaeriaceae</taxon>
        <taxon>Setomelanomma</taxon>
    </lineage>
</organism>
<evidence type="ECO:0000313" key="3">
    <source>
        <dbReference type="Proteomes" id="UP000799777"/>
    </source>
</evidence>
<dbReference type="EMBL" id="ML978499">
    <property type="protein sequence ID" value="KAF2022626.1"/>
    <property type="molecule type" value="Genomic_DNA"/>
</dbReference>
<sequence length="223" mass="24031">MSIVVTCSRNRIRTDYCAGPLAAGKEKKILVAELNALTPTQSLVSGVQLGLLLGGHSGTISRGIAARKLGAMSPGQAPPPLISTQQTQREAGGDQVVGSAGPGVPGPARVLGTNGSRRPWWSFPPFIFRSLSFNFCGYQTVPSQAMMQRHPSNAYSQRTRLRFWCWVGCSFPSSANRMSARDVGDLNNAGGMDQAFTGVRQTTPRGCYQESRALSWTRNDLKL</sequence>
<dbReference type="AlphaFoldDB" id="A0A9P4GWS4"/>
<evidence type="ECO:0000313" key="2">
    <source>
        <dbReference type="EMBL" id="KAF2022626.1"/>
    </source>
</evidence>
<name>A0A9P4GWS4_9PLEO</name>
<accession>A0A9P4GWS4</accession>
<dbReference type="Proteomes" id="UP000799777">
    <property type="component" value="Unassembled WGS sequence"/>
</dbReference>
<proteinExistence type="predicted"/>
<comment type="caution">
    <text evidence="2">The sequence shown here is derived from an EMBL/GenBank/DDBJ whole genome shotgun (WGS) entry which is preliminary data.</text>
</comment>
<evidence type="ECO:0000256" key="1">
    <source>
        <dbReference type="SAM" id="MobiDB-lite"/>
    </source>
</evidence>
<protein>
    <submittedName>
        <fullName evidence="2">Uncharacterized protein</fullName>
    </submittedName>
</protein>
<gene>
    <name evidence="2" type="ORF">EK21DRAFT_95560</name>
</gene>
<feature type="region of interest" description="Disordered" evidence="1">
    <location>
        <begin position="75"/>
        <end position="105"/>
    </location>
</feature>